<dbReference type="HOGENOM" id="CLU_026126_7_2_1"/>
<evidence type="ECO:0000256" key="5">
    <source>
        <dbReference type="ARBA" id="ARBA00047960"/>
    </source>
</evidence>
<comment type="catalytic activity">
    <reaction evidence="5">
        <text>RX + glutathione = an S-substituted glutathione + a halide anion + H(+)</text>
        <dbReference type="Rhea" id="RHEA:16437"/>
        <dbReference type="ChEBI" id="CHEBI:15378"/>
        <dbReference type="ChEBI" id="CHEBI:16042"/>
        <dbReference type="ChEBI" id="CHEBI:17792"/>
        <dbReference type="ChEBI" id="CHEBI:57925"/>
        <dbReference type="ChEBI" id="CHEBI:90779"/>
        <dbReference type="EC" id="2.5.1.18"/>
    </reaction>
</comment>
<dbReference type="FunCoup" id="H2ATI3">
    <property type="interactions" value="647"/>
</dbReference>
<dbReference type="Gene3D" id="3.40.30.10">
    <property type="entry name" value="Glutaredoxin"/>
    <property type="match status" value="1"/>
</dbReference>
<evidence type="ECO:0000256" key="3">
    <source>
        <dbReference type="ARBA" id="ARBA00023284"/>
    </source>
</evidence>
<dbReference type="SUPFAM" id="SSF52833">
    <property type="entry name" value="Thioredoxin-like"/>
    <property type="match status" value="1"/>
</dbReference>
<dbReference type="STRING" id="1071382.H2ATI3"/>
<dbReference type="InParanoid" id="H2ATI3"/>
<dbReference type="InterPro" id="IPR002109">
    <property type="entry name" value="Glutaredoxin"/>
</dbReference>
<dbReference type="GO" id="GO:0006749">
    <property type="term" value="P:glutathione metabolic process"/>
    <property type="evidence" value="ECO:0007669"/>
    <property type="project" value="EnsemblFungi"/>
</dbReference>
<comment type="catalytic activity">
    <reaction evidence="4">
        <text>1-chloro-2,4-dinitrobenzene + glutathione = 2,4-dinitrophenyl-S-glutathione + chloride + H(+)</text>
        <dbReference type="Rhea" id="RHEA:51220"/>
        <dbReference type="ChEBI" id="CHEBI:15378"/>
        <dbReference type="ChEBI" id="CHEBI:17996"/>
        <dbReference type="ChEBI" id="CHEBI:34718"/>
        <dbReference type="ChEBI" id="CHEBI:57925"/>
        <dbReference type="ChEBI" id="CHEBI:133977"/>
        <dbReference type="EC" id="2.5.1.18"/>
    </reaction>
</comment>
<dbReference type="OrthoDB" id="418495at2759"/>
<dbReference type="AlphaFoldDB" id="H2ATI3"/>
<evidence type="ECO:0000259" key="6">
    <source>
        <dbReference type="Pfam" id="PF00462"/>
    </source>
</evidence>
<protein>
    <recommendedName>
        <fullName evidence="6">Glutaredoxin domain-containing protein</fullName>
    </recommendedName>
</protein>
<reference evidence="7 8" key="1">
    <citation type="journal article" date="2011" name="Proc. Natl. Acad. Sci. U.S.A.">
        <title>Evolutionary erosion of yeast sex chromosomes by mating-type switching accidents.</title>
        <authorList>
            <person name="Gordon J.L."/>
            <person name="Armisen D."/>
            <person name="Proux-Wera E."/>
            <person name="Oheigeartaigh S.S."/>
            <person name="Byrne K.P."/>
            <person name="Wolfe K.H."/>
        </authorList>
    </citation>
    <scope>NUCLEOTIDE SEQUENCE [LARGE SCALE GENOMIC DNA]</scope>
    <source>
        <strain evidence="8">ATCC 22294 / BCRC 22015 / CBS 2517 / CECT 1963 / NBRC 1671 / NRRL Y-8276</strain>
    </source>
</reference>
<dbReference type="GeneID" id="13885628"/>
<dbReference type="GO" id="GO:0015038">
    <property type="term" value="F:glutathione disulfide oxidoreductase activity"/>
    <property type="evidence" value="ECO:0007669"/>
    <property type="project" value="TreeGrafter"/>
</dbReference>
<keyword evidence="8" id="KW-1185">Reference proteome</keyword>
<gene>
    <name evidence="7" type="primary">KAFR0D00360</name>
    <name evidence="7" type="ORF">KAFR_0D00360</name>
</gene>
<dbReference type="PROSITE" id="PS51354">
    <property type="entry name" value="GLUTAREDOXIN_2"/>
    <property type="match status" value="1"/>
</dbReference>
<dbReference type="eggNOG" id="KOG1752">
    <property type="taxonomic scope" value="Eukaryota"/>
</dbReference>
<dbReference type="NCBIfam" id="TIGR02180">
    <property type="entry name" value="GRX_euk"/>
    <property type="match status" value="1"/>
</dbReference>
<dbReference type="PANTHER" id="PTHR45694:SF18">
    <property type="entry name" value="GLUTAREDOXIN-1-RELATED"/>
    <property type="match status" value="1"/>
</dbReference>
<dbReference type="PRINTS" id="PR00160">
    <property type="entry name" value="GLUTAREDOXIN"/>
</dbReference>
<proteinExistence type="predicted"/>
<dbReference type="GO" id="GO:0034599">
    <property type="term" value="P:cellular response to oxidative stress"/>
    <property type="evidence" value="ECO:0007669"/>
    <property type="project" value="EnsemblFungi"/>
</dbReference>
<keyword evidence="3" id="KW-0676">Redox-active center</keyword>
<dbReference type="CDD" id="cd03419">
    <property type="entry name" value="GRX_GRXh_1_2_like"/>
    <property type="match status" value="1"/>
</dbReference>
<dbReference type="InterPro" id="IPR014025">
    <property type="entry name" value="Glutaredoxin_subgr"/>
</dbReference>
<keyword evidence="2" id="KW-0813">Transport</keyword>
<dbReference type="PANTHER" id="PTHR45694">
    <property type="entry name" value="GLUTAREDOXIN 2"/>
    <property type="match status" value="1"/>
</dbReference>
<name>H2ATI3_KAZAF</name>
<sequence>MVSQETINHVKDLINEKDVFVASKSYCPYSKAALNTLFTELNVPTSKALVLQVNQLPEGSDIQDALLELTGQRTVPNIYIKGKHIGGNDDLQILKQSGKLEKLLEGILE</sequence>
<dbReference type="KEGG" id="kaf:KAFR_0D00360"/>
<organism evidence="7 8">
    <name type="scientific">Kazachstania africana (strain ATCC 22294 / BCRC 22015 / CBS 2517 / CECT 1963 / NBRC 1671 / NRRL Y-8276)</name>
    <name type="common">Yeast</name>
    <name type="synonym">Kluyveromyces africanus</name>
    <dbReference type="NCBI Taxonomy" id="1071382"/>
    <lineage>
        <taxon>Eukaryota</taxon>
        <taxon>Fungi</taxon>
        <taxon>Dikarya</taxon>
        <taxon>Ascomycota</taxon>
        <taxon>Saccharomycotina</taxon>
        <taxon>Saccharomycetes</taxon>
        <taxon>Saccharomycetales</taxon>
        <taxon>Saccharomycetaceae</taxon>
        <taxon>Kazachstania</taxon>
    </lineage>
</organism>
<accession>H2ATI3</accession>
<feature type="domain" description="Glutaredoxin" evidence="6">
    <location>
        <begin position="19"/>
        <end position="85"/>
    </location>
</feature>
<dbReference type="FunFam" id="3.40.30.10:FF:000026">
    <property type="entry name" value="Glutaredoxin 2"/>
    <property type="match status" value="1"/>
</dbReference>
<evidence type="ECO:0000313" key="8">
    <source>
        <dbReference type="Proteomes" id="UP000005220"/>
    </source>
</evidence>
<dbReference type="GO" id="GO:0005739">
    <property type="term" value="C:mitochondrion"/>
    <property type="evidence" value="ECO:0007669"/>
    <property type="project" value="EnsemblFungi"/>
</dbReference>
<dbReference type="RefSeq" id="XP_003956818.1">
    <property type="nucleotide sequence ID" value="XM_003956769.1"/>
</dbReference>
<evidence type="ECO:0000256" key="2">
    <source>
        <dbReference type="ARBA" id="ARBA00022982"/>
    </source>
</evidence>
<dbReference type="InterPro" id="IPR011899">
    <property type="entry name" value="Glutaredoxin_euk/vir"/>
</dbReference>
<dbReference type="InterPro" id="IPR036249">
    <property type="entry name" value="Thioredoxin-like_sf"/>
</dbReference>
<comment type="catalytic activity">
    <reaction evidence="1">
        <text>2 glutathione + H2O2 = glutathione disulfide + 2 H2O</text>
        <dbReference type="Rhea" id="RHEA:16833"/>
        <dbReference type="ChEBI" id="CHEBI:15377"/>
        <dbReference type="ChEBI" id="CHEBI:16240"/>
        <dbReference type="ChEBI" id="CHEBI:57925"/>
        <dbReference type="ChEBI" id="CHEBI:58297"/>
        <dbReference type="EC" id="1.11.1.9"/>
    </reaction>
</comment>
<dbReference type="Pfam" id="PF00462">
    <property type="entry name" value="Glutaredoxin"/>
    <property type="match status" value="1"/>
</dbReference>
<evidence type="ECO:0000256" key="4">
    <source>
        <dbReference type="ARBA" id="ARBA00035808"/>
    </source>
</evidence>
<dbReference type="GO" id="GO:0005829">
    <property type="term" value="C:cytosol"/>
    <property type="evidence" value="ECO:0007669"/>
    <property type="project" value="EnsemblFungi"/>
</dbReference>
<dbReference type="GO" id="GO:0004602">
    <property type="term" value="F:glutathione peroxidase activity"/>
    <property type="evidence" value="ECO:0007669"/>
    <property type="project" value="UniProtKB-EC"/>
</dbReference>
<dbReference type="EMBL" id="HE650824">
    <property type="protein sequence ID" value="CCF57683.1"/>
    <property type="molecule type" value="Genomic_DNA"/>
</dbReference>
<dbReference type="Proteomes" id="UP000005220">
    <property type="component" value="Chromosome 4"/>
</dbReference>
<keyword evidence="2" id="KW-0249">Electron transport</keyword>
<evidence type="ECO:0000313" key="7">
    <source>
        <dbReference type="EMBL" id="CCF57683.1"/>
    </source>
</evidence>
<evidence type="ECO:0000256" key="1">
    <source>
        <dbReference type="ARBA" id="ARBA00000217"/>
    </source>
</evidence>
<dbReference type="GO" id="GO:0005634">
    <property type="term" value="C:nucleus"/>
    <property type="evidence" value="ECO:0007669"/>
    <property type="project" value="TreeGrafter"/>
</dbReference>
<dbReference type="GO" id="GO:0004364">
    <property type="term" value="F:glutathione transferase activity"/>
    <property type="evidence" value="ECO:0007669"/>
    <property type="project" value="UniProtKB-EC"/>
</dbReference>